<evidence type="ECO:0000256" key="1">
    <source>
        <dbReference type="SAM" id="MobiDB-lite"/>
    </source>
</evidence>
<evidence type="ECO:0000313" key="2">
    <source>
        <dbReference type="EMBL" id="KTB37547.1"/>
    </source>
</evidence>
<accession>A0A0W0FML6</accession>
<protein>
    <submittedName>
        <fullName evidence="2">Uncharacterized protein</fullName>
    </submittedName>
</protein>
<dbReference type="Proteomes" id="UP000054988">
    <property type="component" value="Unassembled WGS sequence"/>
</dbReference>
<sequence>MDTTLCNIPRDTVVDLDTDIASWTAKDRAAYLLYKNGLIISVFAPSVGAMHPIFQGLYAIDEEGRSFQLETIMRLLEDAMFKRAQPLYLTFDSKKQRYSLVPKRINEPYNITATLWLPKVQESEFQLIRYWGWGRSICVWKGRQIEVDLFWDSSRYQQLNDEMHSVKALSSLDLCFTPVAHVLRGRSVIGLAFERTSGRSVRYGDRKLVYAAVAKMHQHRVYFRGGYDKMMIAIDDGKVRFCDNLHCFPRFEGPISAKEVELEKKAWVTLNNMFLDLLAEPNPIVLGDSYIVEPVLCKYYQSDAEHPLNNPNVVVSISFPRYSKQHHHDLEDGYLPRRLEGAIRRRRPTSYHDQTLKLSSATVPHSASPHSVVVSNPKPRKHGFHPYTPDVKSTTSKALLSSACDASSSAWDDTETLVDETERIVEL</sequence>
<feature type="compositionally biased region" description="Low complexity" evidence="1">
    <location>
        <begin position="363"/>
        <end position="375"/>
    </location>
</feature>
<proteinExistence type="predicted"/>
<evidence type="ECO:0000313" key="3">
    <source>
        <dbReference type="Proteomes" id="UP000054988"/>
    </source>
</evidence>
<name>A0A0W0FML6_MONRR</name>
<dbReference type="AlphaFoldDB" id="A0A0W0FML6"/>
<feature type="region of interest" description="Disordered" evidence="1">
    <location>
        <begin position="360"/>
        <end position="390"/>
    </location>
</feature>
<comment type="caution">
    <text evidence="2">The sequence shown here is derived from an EMBL/GenBank/DDBJ whole genome shotgun (WGS) entry which is preliminary data.</text>
</comment>
<gene>
    <name evidence="2" type="ORF">WG66_9911</name>
</gene>
<dbReference type="EMBL" id="LATX01001844">
    <property type="protein sequence ID" value="KTB37547.1"/>
    <property type="molecule type" value="Genomic_DNA"/>
</dbReference>
<reference evidence="2 3" key="1">
    <citation type="submission" date="2015-12" db="EMBL/GenBank/DDBJ databases">
        <title>Draft genome sequence of Moniliophthora roreri, the causal agent of frosty pod rot of cacao.</title>
        <authorList>
            <person name="Aime M.C."/>
            <person name="Diaz-Valderrama J.R."/>
            <person name="Kijpornyongpan T."/>
            <person name="Phillips-Mora W."/>
        </authorList>
    </citation>
    <scope>NUCLEOTIDE SEQUENCE [LARGE SCALE GENOMIC DNA]</scope>
    <source>
        <strain evidence="2 3">MCA 2952</strain>
    </source>
</reference>
<organism evidence="2 3">
    <name type="scientific">Moniliophthora roreri</name>
    <name type="common">Frosty pod rot fungus</name>
    <name type="synonym">Monilia roreri</name>
    <dbReference type="NCBI Taxonomy" id="221103"/>
    <lineage>
        <taxon>Eukaryota</taxon>
        <taxon>Fungi</taxon>
        <taxon>Dikarya</taxon>
        <taxon>Basidiomycota</taxon>
        <taxon>Agaricomycotina</taxon>
        <taxon>Agaricomycetes</taxon>
        <taxon>Agaricomycetidae</taxon>
        <taxon>Agaricales</taxon>
        <taxon>Marasmiineae</taxon>
        <taxon>Marasmiaceae</taxon>
        <taxon>Moniliophthora</taxon>
    </lineage>
</organism>